<dbReference type="EMBL" id="RYZI01000587">
    <property type="protein sequence ID" value="RWA04338.1"/>
    <property type="molecule type" value="Genomic_DNA"/>
</dbReference>
<dbReference type="Pfam" id="PF12796">
    <property type="entry name" value="Ank_2"/>
    <property type="match status" value="6"/>
</dbReference>
<dbReference type="STRING" id="363999.A0A439CQ94"/>
<keyword evidence="1" id="KW-0677">Repeat</keyword>
<keyword evidence="2 3" id="KW-0040">ANK repeat</keyword>
<feature type="repeat" description="ANK" evidence="3">
    <location>
        <begin position="1254"/>
        <end position="1286"/>
    </location>
</feature>
<feature type="repeat" description="ANK" evidence="3">
    <location>
        <begin position="1320"/>
        <end position="1352"/>
    </location>
</feature>
<feature type="compositionally biased region" description="Basic and acidic residues" evidence="4">
    <location>
        <begin position="613"/>
        <end position="637"/>
    </location>
</feature>
<name>A0A439CQ94_9PEZI</name>
<feature type="region of interest" description="Disordered" evidence="4">
    <location>
        <begin position="608"/>
        <end position="651"/>
    </location>
</feature>
<dbReference type="PANTHER" id="PTHR24198">
    <property type="entry name" value="ANKYRIN REPEAT AND PROTEIN KINASE DOMAIN-CONTAINING PROTEIN"/>
    <property type="match status" value="1"/>
</dbReference>
<organism evidence="5 6">
    <name type="scientific">Xylaria grammica</name>
    <dbReference type="NCBI Taxonomy" id="363999"/>
    <lineage>
        <taxon>Eukaryota</taxon>
        <taxon>Fungi</taxon>
        <taxon>Dikarya</taxon>
        <taxon>Ascomycota</taxon>
        <taxon>Pezizomycotina</taxon>
        <taxon>Sordariomycetes</taxon>
        <taxon>Xylariomycetidae</taxon>
        <taxon>Xylariales</taxon>
        <taxon>Xylariaceae</taxon>
        <taxon>Xylaria</taxon>
    </lineage>
</organism>
<dbReference type="InterPro" id="IPR002110">
    <property type="entry name" value="Ankyrin_rpt"/>
</dbReference>
<dbReference type="PROSITE" id="PS50088">
    <property type="entry name" value="ANK_REPEAT"/>
    <property type="match status" value="8"/>
</dbReference>
<keyword evidence="6" id="KW-1185">Reference proteome</keyword>
<dbReference type="SUPFAM" id="SSF48403">
    <property type="entry name" value="Ankyrin repeat"/>
    <property type="match status" value="3"/>
</dbReference>
<feature type="repeat" description="ANK" evidence="3">
    <location>
        <begin position="999"/>
        <end position="1031"/>
    </location>
</feature>
<comment type="caution">
    <text evidence="5">The sequence shown here is derived from an EMBL/GenBank/DDBJ whole genome shotgun (WGS) entry which is preliminary data.</text>
</comment>
<feature type="repeat" description="ANK" evidence="3">
    <location>
        <begin position="1127"/>
        <end position="1159"/>
    </location>
</feature>
<evidence type="ECO:0000256" key="4">
    <source>
        <dbReference type="SAM" id="MobiDB-lite"/>
    </source>
</evidence>
<feature type="repeat" description="ANK" evidence="3">
    <location>
        <begin position="966"/>
        <end position="998"/>
    </location>
</feature>
<evidence type="ECO:0000256" key="1">
    <source>
        <dbReference type="ARBA" id="ARBA00022737"/>
    </source>
</evidence>
<evidence type="ECO:0000313" key="5">
    <source>
        <dbReference type="EMBL" id="RWA04338.1"/>
    </source>
</evidence>
<evidence type="ECO:0000256" key="2">
    <source>
        <dbReference type="ARBA" id="ARBA00023043"/>
    </source>
</evidence>
<dbReference type="PANTHER" id="PTHR24198:SF165">
    <property type="entry name" value="ANKYRIN REPEAT-CONTAINING PROTEIN-RELATED"/>
    <property type="match status" value="1"/>
</dbReference>
<dbReference type="Gene3D" id="1.25.40.20">
    <property type="entry name" value="Ankyrin repeat-containing domain"/>
    <property type="match status" value="4"/>
</dbReference>
<dbReference type="InterPro" id="IPR036770">
    <property type="entry name" value="Ankyrin_rpt-contain_sf"/>
</dbReference>
<protein>
    <submittedName>
        <fullName evidence="5">Uncharacterized protein</fullName>
    </submittedName>
</protein>
<feature type="repeat" description="ANK" evidence="3">
    <location>
        <begin position="1460"/>
        <end position="1494"/>
    </location>
</feature>
<gene>
    <name evidence="5" type="ORF">EKO27_g10772</name>
</gene>
<dbReference type="PROSITE" id="PS50297">
    <property type="entry name" value="ANK_REP_REGION"/>
    <property type="match status" value="6"/>
</dbReference>
<dbReference type="Proteomes" id="UP000286045">
    <property type="component" value="Unassembled WGS sequence"/>
</dbReference>
<accession>A0A439CQ94</accession>
<feature type="repeat" description="ANK" evidence="3">
    <location>
        <begin position="1287"/>
        <end position="1319"/>
    </location>
</feature>
<evidence type="ECO:0000256" key="3">
    <source>
        <dbReference type="PROSITE-ProRule" id="PRU00023"/>
    </source>
</evidence>
<feature type="repeat" description="ANK" evidence="3">
    <location>
        <begin position="1684"/>
        <end position="1716"/>
    </location>
</feature>
<proteinExistence type="predicted"/>
<evidence type="ECO:0000313" key="6">
    <source>
        <dbReference type="Proteomes" id="UP000286045"/>
    </source>
</evidence>
<sequence length="1787" mass="197721">MDVIEPLPVLNPAGVTVDNDIRTVPPQTWVVMVHGFRDWDDDGARPGWVDYWLPPDSSPMAVSFSPSSIVGNESSEACLEEEARRLLERIESEGDERSYVMWAEDIGDEALVIAAQETQYQWILNATQAVLENIHDRFKPISHRFTLISYYQRPSSSKCSEVIVTEECATLGLEDEITIRCSRPHKDMSKFMSRQEQSILQTHIINSKIGHWERFKHCLNILESAYPKRQLDRPVLPRTTSKELTRRHTHDSTLTNWISSENAPRYMKVKLGDMEDAFEILNSITWAMWIRPDVLWFACPSIHVQGAMEGLNENVWIYASLLQQILTQQPRIFLNMEHLVPLLADAIRGYMKTWTERALWLCLRTVIHAPVEVPIYGFLHAKTQGSVDAILRIKSELQGADSMFKLVFSYTDSPPVGLEGLDCVDLGDESPVLEECPPSSTSIVPEAATIDTVGRDSSATLDTRSSVQHFGTTEDITVQLLTLRIRAMGRPIFIALTWIAFATRPLHADELELFLDFDHKTNSVGVSATTSHARSSRAHLLHILPDVVSSKGGKLFLQVSYDKLRGILQGLSQDYFTPALPLHLYIAQSCLSILVKYVFKAPESLEVATVTSPEHESSGSRRESESDGGKSAQEENKQPSTEPLDAQEASSHIQLTEKIPGEIASNRRTIAEYTAQNWLTHYELGGAGTSREVNDEAYRAFVDDKTNVQNWLALVENLSGPSPPTTGSLISTSLEPLQKYLDITKIDGLKVLYRLANRPSSVSGVGRLLMDAAETGNESLIRSIPAELDSLPEESVLRALAATSGSVYDDLRKSCALFLAEQHPRRLAQVQLSAQVLGNEVTSKLLMKELLDLPASPDRDRWFSDALHRAIEYSDDALTELFINHHLQGSMGIADDPMWTIVHRAASRGSLSFLNRLWEVRPGYAVNTPSPDHRRPLFIASSYGFSEITESLIAKEAHLDGVNGDLERTALHIASDHGRLETVKVLLDHKANIAAADNKGNFPLHLAIHKAHINIAEILAERFPDPSAARRAISYDSAATPRTDREMSVDVEDADKTAAENALDTNMHDQAEDQAPWLTLEDTGSALLDMANTDGINVLFAAATRELPTVGERLLERGADPNILGDFSRVALHMATRGDSIDLVQRLLDKGAVVDHPMEGQLYIPLHYACYRGYADTAKVLANYGSLDLKDCWDHTGLSAACSEGHLQVVKTILGYYDKKDYIEGLITAARFGHRNVMVYLLDMGCHVNATNADGKTALAVAALSNRTRVAQLLLLRGANLASASLADKGALHHAAKRGFSEMAGLLIEAGMEVDADNESGESPLSLAIYWEHKSTVRLLLEKGARMRVPERFNHYNSLFDFSCGLSSEPVTNILLEFYQQGRNEDGLTPAKALIAAMRRENPQLLDSILEKWLAPGNEIAMELVGDALHYAASQGRLRDLRVMLQNSLVKAAINYQSPTVGTPLHSAMYADENSGEMVEVLVSSGADVEIAAGRAGTPLNLACMKARLDVVEKLLATGPRNVNEPVTGRYGTPVQSTVVGFEKEKSETTIKMLGVLQHHGYALGARGGLYYTAFHAAAYHSTWEVIEWLTQRDSLRSIIELDKAGRFPVHLAILRGDWAIVSNYFDEFDLGAMISALVGFGDYQLLIALHYAAISRSETVMQGIFAQLGDNDIAPLVASKDLDGWTPLHWACRQPNKKMVDMLIAKGADPEALTNESWTPRHIAILHGIEDPEYLAALPDIGRPGEGLPEGEGARFGETFCDICFLPVRWKFYHCTNEAECSRQGT</sequence>
<dbReference type="SMART" id="SM00248">
    <property type="entry name" value="ANK"/>
    <property type="match status" value="15"/>
</dbReference>
<reference evidence="5 6" key="1">
    <citation type="submission" date="2018-12" db="EMBL/GenBank/DDBJ databases">
        <title>Draft genome sequence of Xylaria grammica IHI A82.</title>
        <authorList>
            <person name="Buettner E."/>
            <person name="Kellner H."/>
        </authorList>
    </citation>
    <scope>NUCLEOTIDE SEQUENCE [LARGE SCALE GENOMIC DNA]</scope>
    <source>
        <strain evidence="5 6">IHI A82</strain>
    </source>
</reference>